<evidence type="ECO:0000256" key="3">
    <source>
        <dbReference type="ARBA" id="ARBA00046343"/>
    </source>
</evidence>
<evidence type="ECO:0000256" key="4">
    <source>
        <dbReference type="PROSITE-ProRule" id="PRU00221"/>
    </source>
</evidence>
<accession>A0A0C3AKR6</accession>
<dbReference type="OrthoDB" id="340259at2759"/>
<dbReference type="SMART" id="SM00320">
    <property type="entry name" value="WD40"/>
    <property type="match status" value="7"/>
</dbReference>
<dbReference type="PROSITE" id="PS00678">
    <property type="entry name" value="WD_REPEATS_1"/>
    <property type="match status" value="2"/>
</dbReference>
<reference evidence="5 6" key="1">
    <citation type="submission" date="2014-04" db="EMBL/GenBank/DDBJ databases">
        <authorList>
            <consortium name="DOE Joint Genome Institute"/>
            <person name="Kuo A."/>
            <person name="Zuccaro A."/>
            <person name="Kohler A."/>
            <person name="Nagy L.G."/>
            <person name="Floudas D."/>
            <person name="Copeland A."/>
            <person name="Barry K.W."/>
            <person name="Cichocki N."/>
            <person name="Veneault-Fourrey C."/>
            <person name="LaButti K."/>
            <person name="Lindquist E.A."/>
            <person name="Lipzen A."/>
            <person name="Lundell T."/>
            <person name="Morin E."/>
            <person name="Murat C."/>
            <person name="Sun H."/>
            <person name="Tunlid A."/>
            <person name="Henrissat B."/>
            <person name="Grigoriev I.V."/>
            <person name="Hibbett D.S."/>
            <person name="Martin F."/>
            <person name="Nordberg H.P."/>
            <person name="Cantor M.N."/>
            <person name="Hua S.X."/>
        </authorList>
    </citation>
    <scope>NUCLEOTIDE SEQUENCE [LARGE SCALE GENOMIC DNA]</scope>
    <source>
        <strain evidence="5 6">MAFF 305830</strain>
    </source>
</reference>
<dbReference type="STRING" id="933852.A0A0C3AKR6"/>
<evidence type="ECO:0000313" key="5">
    <source>
        <dbReference type="EMBL" id="KIM25145.1"/>
    </source>
</evidence>
<dbReference type="Gene3D" id="2.130.10.10">
    <property type="entry name" value="YVTN repeat-like/Quinoprotein amine dehydrogenase"/>
    <property type="match status" value="2"/>
</dbReference>
<dbReference type="PANTHER" id="PTHR22839">
    <property type="entry name" value="THO COMPLEX SUBUNIT 3 THO3"/>
    <property type="match status" value="1"/>
</dbReference>
<dbReference type="Pfam" id="PF00400">
    <property type="entry name" value="WD40"/>
    <property type="match status" value="5"/>
</dbReference>
<protein>
    <submittedName>
        <fullName evidence="5">Uncharacterized protein</fullName>
    </submittedName>
</protein>
<sequence>MQQPKWNDYKVSFQKIIQNNPYTKLRKTVSWLAWSCDGQKLATCGYEKAVRLWTPERSTELRSTASLSGGHTEHIDQVAWSPVHKDLLCSSSSEDKRVCFWDARQSKVVQSIRMEGSPWQIGFAPDGKTLLIVGNDSRAIFLLEHGKREEDAKETWNRIDTPKHSIEQGNASIMDFCWLNSGTAIAAGCTDGSLKILEYPSLQLLHSNLSHFGQCNSLGQHPRGNYIATGGNDAILGIWDMQEWMCVRTCSPYDETVNWLRFSYDGEWIAGVWARQKEITLINFEMGEVGHRIKTSGEVNGLAWHPSKLLLASCGDDEDKTTVGWVSFFTPPS</sequence>
<dbReference type="HOGENOM" id="CLU_045202_0_0_1"/>
<keyword evidence="2" id="KW-0677">Repeat</keyword>
<dbReference type="GO" id="GO:0000445">
    <property type="term" value="C:THO complex part of transcription export complex"/>
    <property type="evidence" value="ECO:0007669"/>
    <property type="project" value="TreeGrafter"/>
</dbReference>
<comment type="similarity">
    <text evidence="3">Belongs to the THOC3 family.</text>
</comment>
<name>A0A0C3AKR6_SERVB</name>
<dbReference type="InterPro" id="IPR015943">
    <property type="entry name" value="WD40/YVTN_repeat-like_dom_sf"/>
</dbReference>
<reference evidence="6" key="2">
    <citation type="submission" date="2015-01" db="EMBL/GenBank/DDBJ databases">
        <title>Evolutionary Origins and Diversification of the Mycorrhizal Mutualists.</title>
        <authorList>
            <consortium name="DOE Joint Genome Institute"/>
            <consortium name="Mycorrhizal Genomics Consortium"/>
            <person name="Kohler A."/>
            <person name="Kuo A."/>
            <person name="Nagy L.G."/>
            <person name="Floudas D."/>
            <person name="Copeland A."/>
            <person name="Barry K.W."/>
            <person name="Cichocki N."/>
            <person name="Veneault-Fourrey C."/>
            <person name="LaButti K."/>
            <person name="Lindquist E.A."/>
            <person name="Lipzen A."/>
            <person name="Lundell T."/>
            <person name="Morin E."/>
            <person name="Murat C."/>
            <person name="Riley R."/>
            <person name="Ohm R."/>
            <person name="Sun H."/>
            <person name="Tunlid A."/>
            <person name="Henrissat B."/>
            <person name="Grigoriev I.V."/>
            <person name="Hibbett D.S."/>
            <person name="Martin F."/>
        </authorList>
    </citation>
    <scope>NUCLEOTIDE SEQUENCE [LARGE SCALE GENOMIC DNA]</scope>
    <source>
        <strain evidence="6">MAFF 305830</strain>
    </source>
</reference>
<feature type="repeat" description="WD" evidence="4">
    <location>
        <begin position="208"/>
        <end position="249"/>
    </location>
</feature>
<dbReference type="PROSITE" id="PS50082">
    <property type="entry name" value="WD_REPEATS_2"/>
    <property type="match status" value="2"/>
</dbReference>
<evidence type="ECO:0000256" key="2">
    <source>
        <dbReference type="ARBA" id="ARBA00022737"/>
    </source>
</evidence>
<dbReference type="PANTHER" id="PTHR22839:SF0">
    <property type="entry name" value="THO COMPLEX SUBUNIT 3"/>
    <property type="match status" value="1"/>
</dbReference>
<dbReference type="InterPro" id="IPR040132">
    <property type="entry name" value="Tex1/THOC3"/>
</dbReference>
<evidence type="ECO:0000313" key="6">
    <source>
        <dbReference type="Proteomes" id="UP000054097"/>
    </source>
</evidence>
<feature type="repeat" description="WD" evidence="4">
    <location>
        <begin position="68"/>
        <end position="111"/>
    </location>
</feature>
<organism evidence="5 6">
    <name type="scientific">Serendipita vermifera MAFF 305830</name>
    <dbReference type="NCBI Taxonomy" id="933852"/>
    <lineage>
        <taxon>Eukaryota</taxon>
        <taxon>Fungi</taxon>
        <taxon>Dikarya</taxon>
        <taxon>Basidiomycota</taxon>
        <taxon>Agaricomycotina</taxon>
        <taxon>Agaricomycetes</taxon>
        <taxon>Sebacinales</taxon>
        <taxon>Serendipitaceae</taxon>
        <taxon>Serendipita</taxon>
    </lineage>
</organism>
<evidence type="ECO:0000256" key="1">
    <source>
        <dbReference type="ARBA" id="ARBA00022574"/>
    </source>
</evidence>
<dbReference type="GO" id="GO:0006406">
    <property type="term" value="P:mRNA export from nucleus"/>
    <property type="evidence" value="ECO:0007669"/>
    <property type="project" value="InterPro"/>
</dbReference>
<dbReference type="AlphaFoldDB" id="A0A0C3AKR6"/>
<keyword evidence="1 4" id="KW-0853">WD repeat</keyword>
<proteinExistence type="inferred from homology"/>
<dbReference type="InterPro" id="IPR036322">
    <property type="entry name" value="WD40_repeat_dom_sf"/>
</dbReference>
<dbReference type="EMBL" id="KN824316">
    <property type="protein sequence ID" value="KIM25145.1"/>
    <property type="molecule type" value="Genomic_DNA"/>
</dbReference>
<gene>
    <name evidence="5" type="ORF">M408DRAFT_220591</name>
</gene>
<keyword evidence="6" id="KW-1185">Reference proteome</keyword>
<dbReference type="SUPFAM" id="SSF50978">
    <property type="entry name" value="WD40 repeat-like"/>
    <property type="match status" value="1"/>
</dbReference>
<dbReference type="InterPro" id="IPR019775">
    <property type="entry name" value="WD40_repeat_CS"/>
</dbReference>
<dbReference type="InterPro" id="IPR001680">
    <property type="entry name" value="WD40_rpt"/>
</dbReference>
<dbReference type="Proteomes" id="UP000054097">
    <property type="component" value="Unassembled WGS sequence"/>
</dbReference>